<dbReference type="EMBL" id="LKMD01000101">
    <property type="protein sequence ID" value="PIA98787.1"/>
    <property type="molecule type" value="Genomic_DNA"/>
</dbReference>
<evidence type="ECO:0000256" key="8">
    <source>
        <dbReference type="ARBA" id="ARBA00022989"/>
    </source>
</evidence>
<keyword evidence="4" id="KW-0813">Transport</keyword>
<comment type="subcellular location">
    <subcellularLocation>
        <location evidence="2">Cell membrane</location>
        <topology evidence="2">Multi-pass membrane protein</topology>
    </subcellularLocation>
    <subcellularLocation>
        <location evidence="1">Vacuole membrane</location>
        <topology evidence="1">Multi-pass membrane protein</topology>
    </subcellularLocation>
</comment>
<feature type="transmembrane region" description="Helical" evidence="15">
    <location>
        <begin position="190"/>
        <end position="209"/>
    </location>
</feature>
<evidence type="ECO:0000256" key="13">
    <source>
        <dbReference type="ARBA" id="ARBA00083178"/>
    </source>
</evidence>
<keyword evidence="6" id="KW-0926">Vacuole</keyword>
<feature type="compositionally biased region" description="Low complexity" evidence="14">
    <location>
        <begin position="19"/>
        <end position="31"/>
    </location>
</feature>
<feature type="transmembrane region" description="Helical" evidence="15">
    <location>
        <begin position="134"/>
        <end position="159"/>
    </location>
</feature>
<name>A0A2G5I1W4_CERBT</name>
<proteinExistence type="inferred from homology"/>
<feature type="transmembrane region" description="Helical" evidence="15">
    <location>
        <begin position="262"/>
        <end position="281"/>
    </location>
</feature>
<evidence type="ECO:0000256" key="1">
    <source>
        <dbReference type="ARBA" id="ARBA00004128"/>
    </source>
</evidence>
<evidence type="ECO:0000313" key="19">
    <source>
        <dbReference type="Proteomes" id="UP000230605"/>
    </source>
</evidence>
<feature type="transmembrane region" description="Helical" evidence="15">
    <location>
        <begin position="67"/>
        <end position="90"/>
    </location>
</feature>
<evidence type="ECO:0000256" key="5">
    <source>
        <dbReference type="ARBA" id="ARBA00022475"/>
    </source>
</evidence>
<evidence type="ECO:0000256" key="6">
    <source>
        <dbReference type="ARBA" id="ARBA00022554"/>
    </source>
</evidence>
<evidence type="ECO:0000256" key="2">
    <source>
        <dbReference type="ARBA" id="ARBA00004651"/>
    </source>
</evidence>
<comment type="similarity">
    <text evidence="3">Belongs to the major facilitator superfamily. TCR/Tet family.</text>
</comment>
<dbReference type="GO" id="GO:0005774">
    <property type="term" value="C:vacuolar membrane"/>
    <property type="evidence" value="ECO:0007669"/>
    <property type="project" value="UniProtKB-SubCell"/>
</dbReference>
<feature type="transmembrane region" description="Helical" evidence="15">
    <location>
        <begin position="536"/>
        <end position="553"/>
    </location>
</feature>
<dbReference type="FunFam" id="1.20.1720.10:FF:000014">
    <property type="entry name" value="MFS drug transporter, putative"/>
    <property type="match status" value="1"/>
</dbReference>
<feature type="transmembrane region" description="Helical" evidence="15">
    <location>
        <begin position="165"/>
        <end position="183"/>
    </location>
</feature>
<keyword evidence="9 15" id="KW-0472">Membrane</keyword>
<keyword evidence="10" id="KW-0325">Glycoprotein</keyword>
<feature type="transmembrane region" description="Helical" evidence="15">
    <location>
        <begin position="328"/>
        <end position="348"/>
    </location>
</feature>
<evidence type="ECO:0000256" key="7">
    <source>
        <dbReference type="ARBA" id="ARBA00022692"/>
    </source>
</evidence>
<evidence type="ECO:0000256" key="3">
    <source>
        <dbReference type="ARBA" id="ARBA00007520"/>
    </source>
</evidence>
<feature type="compositionally biased region" description="Polar residues" evidence="14">
    <location>
        <begin position="32"/>
        <end position="48"/>
    </location>
</feature>
<organism evidence="17 19">
    <name type="scientific">Cercospora beticola</name>
    <name type="common">Sugarbeet leaf spot fungus</name>
    <dbReference type="NCBI Taxonomy" id="122368"/>
    <lineage>
        <taxon>Eukaryota</taxon>
        <taxon>Fungi</taxon>
        <taxon>Dikarya</taxon>
        <taxon>Ascomycota</taxon>
        <taxon>Pezizomycotina</taxon>
        <taxon>Dothideomycetes</taxon>
        <taxon>Dothideomycetidae</taxon>
        <taxon>Mycosphaerellales</taxon>
        <taxon>Mycosphaerellaceae</taxon>
        <taxon>Cercospora</taxon>
    </lineage>
</organism>
<feature type="transmembrane region" description="Helical" evidence="15">
    <location>
        <begin position="360"/>
        <end position="379"/>
    </location>
</feature>
<keyword evidence="8 15" id="KW-1133">Transmembrane helix</keyword>
<reference evidence="17 19" key="1">
    <citation type="submission" date="2015-10" db="EMBL/GenBank/DDBJ databases">
        <title>The cercosporin biosynthetic gene cluster was horizontally transferred to several fungal lineages and shown to be expanded in Cercospora beticola based on microsynteny with recipient genomes.</title>
        <authorList>
            <person name="De Jonge R."/>
            <person name="Ebert M.K."/>
            <person name="Suttle J.C."/>
            <person name="Jurick Ii W.M."/>
            <person name="Secor G.A."/>
            <person name="Thomma B.P."/>
            <person name="Van De Peer Y."/>
            <person name="Bolton M.D."/>
        </authorList>
    </citation>
    <scope>NUCLEOTIDE SEQUENCE [LARGE SCALE GENOMIC DNA]</scope>
    <source>
        <strain evidence="17 19">09-40</strain>
    </source>
</reference>
<dbReference type="OrthoDB" id="10021397at2759"/>
<evidence type="ECO:0000256" key="4">
    <source>
        <dbReference type="ARBA" id="ARBA00022448"/>
    </source>
</evidence>
<dbReference type="InterPro" id="IPR011701">
    <property type="entry name" value="MFS"/>
</dbReference>
<feature type="transmembrane region" description="Helical" evidence="15">
    <location>
        <begin position="422"/>
        <end position="445"/>
    </location>
</feature>
<dbReference type="PANTHER" id="PTHR23501:SF102">
    <property type="entry name" value="DRUG TRANSPORTER, PUTATIVE (AFU_ORTHOLOGUE AFUA_3G08530)-RELATED"/>
    <property type="match status" value="1"/>
</dbReference>
<dbReference type="InterPro" id="IPR036259">
    <property type="entry name" value="MFS_trans_sf"/>
</dbReference>
<feature type="region of interest" description="Disordered" evidence="14">
    <location>
        <begin position="1"/>
        <end position="57"/>
    </location>
</feature>
<evidence type="ECO:0000256" key="15">
    <source>
        <dbReference type="SAM" id="Phobius"/>
    </source>
</evidence>
<evidence type="ECO:0000313" key="20">
    <source>
        <dbReference type="Proteomes" id="UP001302367"/>
    </source>
</evidence>
<evidence type="ECO:0000256" key="11">
    <source>
        <dbReference type="ARBA" id="ARBA00057269"/>
    </source>
</evidence>
<evidence type="ECO:0000313" key="17">
    <source>
        <dbReference type="EMBL" id="PIA98787.1"/>
    </source>
</evidence>
<evidence type="ECO:0000313" key="18">
    <source>
        <dbReference type="EMBL" id="WPB00144.1"/>
    </source>
</evidence>
<evidence type="ECO:0000256" key="9">
    <source>
        <dbReference type="ARBA" id="ARBA00023136"/>
    </source>
</evidence>
<feature type="domain" description="Major facilitator superfamily (MFS) profile" evidence="16">
    <location>
        <begin position="68"/>
        <end position="558"/>
    </location>
</feature>
<sequence>MKATHKPSDASTVMKEDYGVVSVEKSESGSGRTSNEEQQAPSNAQSTSSEDEEQGQLDGRSKAEISIIMFALSLACFLAALDTSIVATALPVIAEHFQAATSYSWVGSAYLLAHAAGTGLWAKWSDIFGRKPSLIVANIVFFVGSLIAALSNSIGMLIAGRAIQGAGGGGLVTLVDVIIADLFSVRTRGMYLGIVSGVWAIASALGPVVGGALTQGASWRWCFWINLPLDGIAIAVIVFFLKVQTPRTPFWQGLKAVDWLGTFSMIGGTLLFLFGLHYGGITFPWDSATVICLIVFGIVLFAAFVAIEWKFAKLPILPLRMFKARSNWASLLAEFFHALASMGMYFYLPFYFQSVKGRSPLMSGVLLLPNVVATSLGAAMTGGYIAGTGNYWGFMVGGFVLMTLGIGLFIDLGVDSNMAKIVLYQIVAGLGTAPNYQALLVALQTNIRQDDVAAGTAAYNFIRGLGVSISLVVGQALFTNEFKKQVPALVTELGAEAAAPFTSHSVEASIPYINQLADAPKYLVRQALSVALRNMWILYTVFAAGGLVFSLLVKRYVLTTEHTETEVGLEAQRRNEEQYKAEQLAKKEEKKMQKQHGAN</sequence>
<dbReference type="Gene3D" id="1.20.1250.20">
    <property type="entry name" value="MFS general substrate transporter like domains"/>
    <property type="match status" value="1"/>
</dbReference>
<keyword evidence="5" id="KW-1003">Cell membrane</keyword>
<dbReference type="GO" id="GO:0022857">
    <property type="term" value="F:transmembrane transporter activity"/>
    <property type="evidence" value="ECO:0007669"/>
    <property type="project" value="InterPro"/>
</dbReference>
<feature type="transmembrane region" description="Helical" evidence="15">
    <location>
        <begin position="287"/>
        <end position="307"/>
    </location>
</feature>
<dbReference type="SUPFAM" id="SSF103473">
    <property type="entry name" value="MFS general substrate transporter"/>
    <property type="match status" value="1"/>
</dbReference>
<dbReference type="FunFam" id="1.20.1250.20:FF:000196">
    <property type="entry name" value="MFS toxin efflux pump (AflT)"/>
    <property type="match status" value="1"/>
</dbReference>
<protein>
    <recommendedName>
        <fullName evidence="12">Efflux pump dotC</fullName>
    </recommendedName>
    <alternativeName>
        <fullName evidence="13">Dothistromin biosynthesis protein C</fullName>
    </alternativeName>
</protein>
<keyword evidence="20" id="KW-1185">Reference proteome</keyword>
<dbReference type="InterPro" id="IPR020846">
    <property type="entry name" value="MFS_dom"/>
</dbReference>
<comment type="function">
    <text evidence="11">Efflux pump; part of the gene cluster that mediates the biosynthesis of dothistromin (DOTH), a polyketide toxin very similar in structure to the aflatoxin precursor, versicolorin B. One function of dotC may be to transport early-stage dothistromin biosynthetic intermediates from the cytoplasm into vacuoles, thereby affecting the rate of dothistromin production.</text>
</comment>
<dbReference type="PANTHER" id="PTHR23501">
    <property type="entry name" value="MAJOR FACILITATOR SUPERFAMILY"/>
    <property type="match status" value="1"/>
</dbReference>
<evidence type="ECO:0000256" key="12">
    <source>
        <dbReference type="ARBA" id="ARBA00069956"/>
    </source>
</evidence>
<keyword evidence="7 15" id="KW-0812">Transmembrane</keyword>
<evidence type="ECO:0000256" key="14">
    <source>
        <dbReference type="SAM" id="MobiDB-lite"/>
    </source>
</evidence>
<evidence type="ECO:0000259" key="16">
    <source>
        <dbReference type="PROSITE" id="PS50850"/>
    </source>
</evidence>
<feature type="transmembrane region" description="Helical" evidence="15">
    <location>
        <begin position="102"/>
        <end position="122"/>
    </location>
</feature>
<accession>A0A2G5I1W4</accession>
<dbReference type="AlphaFoldDB" id="A0A2G5I1W4"/>
<dbReference type="CDD" id="cd17502">
    <property type="entry name" value="MFS_Azr1_MDR_like"/>
    <property type="match status" value="1"/>
</dbReference>
<feature type="transmembrane region" description="Helical" evidence="15">
    <location>
        <begin position="457"/>
        <end position="478"/>
    </location>
</feature>
<evidence type="ECO:0000256" key="10">
    <source>
        <dbReference type="ARBA" id="ARBA00023180"/>
    </source>
</evidence>
<dbReference type="EMBL" id="CP134186">
    <property type="protein sequence ID" value="WPB00144.1"/>
    <property type="molecule type" value="Genomic_DNA"/>
</dbReference>
<reference evidence="18 20" key="2">
    <citation type="submission" date="2023-09" db="EMBL/GenBank/DDBJ databases">
        <title>Complete-Gapless Cercospora beticola genome.</title>
        <authorList>
            <person name="Wyatt N.A."/>
            <person name="Spanner R.E."/>
            <person name="Bolton M.D."/>
        </authorList>
    </citation>
    <scope>NUCLEOTIDE SEQUENCE [LARGE SCALE GENOMIC DNA]</scope>
    <source>
        <strain evidence="18">Cb09-40</strain>
    </source>
</reference>
<dbReference type="Proteomes" id="UP001302367">
    <property type="component" value="Chromosome 3"/>
</dbReference>
<dbReference type="Gene3D" id="1.20.1720.10">
    <property type="entry name" value="Multidrug resistance protein D"/>
    <property type="match status" value="1"/>
</dbReference>
<gene>
    <name evidence="17" type="ORF">CB0940_02982</name>
    <name evidence="18" type="ORF">RHO25_004763</name>
</gene>
<dbReference type="PROSITE" id="PS50850">
    <property type="entry name" value="MFS"/>
    <property type="match status" value="1"/>
</dbReference>
<dbReference type="PRINTS" id="PR01036">
    <property type="entry name" value="TCRTETB"/>
</dbReference>
<dbReference type="Proteomes" id="UP000230605">
    <property type="component" value="Chromosome 3"/>
</dbReference>
<feature type="transmembrane region" description="Helical" evidence="15">
    <location>
        <begin position="221"/>
        <end position="241"/>
    </location>
</feature>
<dbReference type="GO" id="GO:0005886">
    <property type="term" value="C:plasma membrane"/>
    <property type="evidence" value="ECO:0007669"/>
    <property type="project" value="UniProtKB-SubCell"/>
</dbReference>
<dbReference type="Pfam" id="PF07690">
    <property type="entry name" value="MFS_1"/>
    <property type="match status" value="1"/>
</dbReference>
<feature type="transmembrane region" description="Helical" evidence="15">
    <location>
        <begin position="391"/>
        <end position="410"/>
    </location>
</feature>